<keyword evidence="2" id="KW-1185">Reference proteome</keyword>
<protein>
    <submittedName>
        <fullName evidence="1">Uncharacterized protein</fullName>
    </submittedName>
</protein>
<reference evidence="1 2" key="1">
    <citation type="submission" date="2020-07" db="EMBL/GenBank/DDBJ databases">
        <title>Genomic Encyclopedia of Type Strains, Phase IV (KMG-IV): sequencing the most valuable type-strain genomes for metagenomic binning, comparative biology and taxonomic classification.</title>
        <authorList>
            <person name="Goeker M."/>
        </authorList>
    </citation>
    <scope>NUCLEOTIDE SEQUENCE [LARGE SCALE GENOMIC DNA]</scope>
    <source>
        <strain evidence="1 2">DSM 45533</strain>
    </source>
</reference>
<sequence>MSYTDRMARALQHARDRNLTGLLIAPGPTWST</sequence>
<dbReference type="AlphaFoldDB" id="A0A7W0CU61"/>
<evidence type="ECO:0000313" key="2">
    <source>
        <dbReference type="Proteomes" id="UP000530928"/>
    </source>
</evidence>
<name>A0A7W0CU61_9ACTN</name>
<gene>
    <name evidence="1" type="ORF">HNR30_008820</name>
</gene>
<dbReference type="EMBL" id="JACDUR010000011">
    <property type="protein sequence ID" value="MBA2897422.1"/>
    <property type="molecule type" value="Genomic_DNA"/>
</dbReference>
<dbReference type="Proteomes" id="UP000530928">
    <property type="component" value="Unassembled WGS sequence"/>
</dbReference>
<comment type="caution">
    <text evidence="1">The sequence shown here is derived from an EMBL/GenBank/DDBJ whole genome shotgun (WGS) entry which is preliminary data.</text>
</comment>
<evidence type="ECO:0000313" key="1">
    <source>
        <dbReference type="EMBL" id="MBA2897422.1"/>
    </source>
</evidence>
<proteinExistence type="predicted"/>
<organism evidence="1 2">
    <name type="scientific">Nonomuraea soli</name>
    <dbReference type="NCBI Taxonomy" id="1032476"/>
    <lineage>
        <taxon>Bacteria</taxon>
        <taxon>Bacillati</taxon>
        <taxon>Actinomycetota</taxon>
        <taxon>Actinomycetes</taxon>
        <taxon>Streptosporangiales</taxon>
        <taxon>Streptosporangiaceae</taxon>
        <taxon>Nonomuraea</taxon>
    </lineage>
</organism>
<accession>A0A7W0CU61</accession>